<sequence>MNSGILGFSQLARLPKSNTFSSLEHSKIVCSSTSSLFPTCSSTKSSPSLHSLLLLPPQPSSAAVKSLMNNAQASNAANRLGPRPTPLSLPKLPASVSFLSWRASSPPSKLASTAAPLPLSVVATVHAPEAPKLFAMTTPTALSSASDASLLPSKHRSDEKRRIFDWIS</sequence>
<dbReference type="AlphaFoldDB" id="A0A9P7RXX0"/>
<name>A0A9P7RXX0_9AGAR</name>
<gene>
    <name evidence="1" type="ORF">E1B28_008141</name>
</gene>
<dbReference type="Proteomes" id="UP001049176">
    <property type="component" value="Chromosome 5"/>
</dbReference>
<keyword evidence="2" id="KW-1185">Reference proteome</keyword>
<dbReference type="KEGG" id="more:E1B28_008141"/>
<comment type="caution">
    <text evidence="1">The sequence shown here is derived from an EMBL/GenBank/DDBJ whole genome shotgun (WGS) entry which is preliminary data.</text>
</comment>
<proteinExistence type="predicted"/>
<protein>
    <submittedName>
        <fullName evidence="1">Uncharacterized protein</fullName>
    </submittedName>
</protein>
<organism evidence="1 2">
    <name type="scientific">Marasmius oreades</name>
    <name type="common">fairy-ring Marasmius</name>
    <dbReference type="NCBI Taxonomy" id="181124"/>
    <lineage>
        <taxon>Eukaryota</taxon>
        <taxon>Fungi</taxon>
        <taxon>Dikarya</taxon>
        <taxon>Basidiomycota</taxon>
        <taxon>Agaricomycotina</taxon>
        <taxon>Agaricomycetes</taxon>
        <taxon>Agaricomycetidae</taxon>
        <taxon>Agaricales</taxon>
        <taxon>Marasmiineae</taxon>
        <taxon>Marasmiaceae</taxon>
        <taxon>Marasmius</taxon>
    </lineage>
</organism>
<dbReference type="GeneID" id="66077217"/>
<reference evidence="1" key="1">
    <citation type="journal article" date="2021" name="Genome Biol. Evol.">
        <title>The assembled and annotated genome of the fairy-ring fungus Marasmius oreades.</title>
        <authorList>
            <person name="Hiltunen M."/>
            <person name="Ament-Velasquez S.L."/>
            <person name="Johannesson H."/>
        </authorList>
    </citation>
    <scope>NUCLEOTIDE SEQUENCE</scope>
    <source>
        <strain evidence="1">03SP1</strain>
    </source>
</reference>
<evidence type="ECO:0000313" key="2">
    <source>
        <dbReference type="Proteomes" id="UP001049176"/>
    </source>
</evidence>
<dbReference type="EMBL" id="CM032185">
    <property type="protein sequence ID" value="KAG7091740.1"/>
    <property type="molecule type" value="Genomic_DNA"/>
</dbReference>
<evidence type="ECO:0000313" key="1">
    <source>
        <dbReference type="EMBL" id="KAG7091740.1"/>
    </source>
</evidence>
<accession>A0A9P7RXX0</accession>
<dbReference type="RefSeq" id="XP_043008210.1">
    <property type="nucleotide sequence ID" value="XM_043152927.1"/>
</dbReference>